<evidence type="ECO:0000256" key="1">
    <source>
        <dbReference type="ARBA" id="ARBA00022670"/>
    </source>
</evidence>
<dbReference type="InterPro" id="IPR036709">
    <property type="entry name" value="Autotransporte_beta_dom_sf"/>
</dbReference>
<dbReference type="InterPro" id="IPR034061">
    <property type="entry name" value="Peptidases_S8_Autotransporter"/>
</dbReference>
<keyword evidence="1 6" id="KW-0645">Protease</keyword>
<dbReference type="InterPro" id="IPR023827">
    <property type="entry name" value="Peptidase_S8_Asp-AS"/>
</dbReference>
<dbReference type="PROSITE" id="PS51892">
    <property type="entry name" value="SUBTILASE"/>
    <property type="match status" value="1"/>
</dbReference>
<keyword evidence="10" id="KW-1185">Reference proteome</keyword>
<dbReference type="PROSITE" id="PS00136">
    <property type="entry name" value="SUBTILASE_ASP"/>
    <property type="match status" value="1"/>
</dbReference>
<keyword evidence="4 6" id="KW-0720">Serine protease</keyword>
<comment type="similarity">
    <text evidence="6">Belongs to the peptidase S8 family.</text>
</comment>
<feature type="active site" description="Charge relay system" evidence="5 6">
    <location>
        <position position="57"/>
    </location>
</feature>
<dbReference type="InterPro" id="IPR036852">
    <property type="entry name" value="Peptidase_S8/S53_dom_sf"/>
</dbReference>
<dbReference type="STRING" id="194197.BWD09_01565"/>
<dbReference type="EMBL" id="MTBO01000002">
    <property type="protein sequence ID" value="OSI18489.1"/>
    <property type="molecule type" value="Genomic_DNA"/>
</dbReference>
<feature type="chain" id="PRO_5012755754" description="Autotransporter domain-containing protein" evidence="7">
    <location>
        <begin position="25"/>
        <end position="918"/>
    </location>
</feature>
<dbReference type="InterPro" id="IPR015500">
    <property type="entry name" value="Peptidase_S8_subtilisin-rel"/>
</dbReference>
<dbReference type="PRINTS" id="PR00723">
    <property type="entry name" value="SUBTILISIN"/>
</dbReference>
<evidence type="ECO:0000256" key="5">
    <source>
        <dbReference type="PIRSR" id="PIRSR615500-1"/>
    </source>
</evidence>
<dbReference type="InterPro" id="IPR023828">
    <property type="entry name" value="Peptidase_S8_Ser-AS"/>
</dbReference>
<gene>
    <name evidence="9" type="ORF">BWD09_01565</name>
</gene>
<dbReference type="RefSeq" id="WP_085364987.1">
    <property type="nucleotide sequence ID" value="NZ_CAUJPZ010000008.1"/>
</dbReference>
<dbReference type="SUPFAM" id="SSF52743">
    <property type="entry name" value="Subtilisin-like"/>
    <property type="match status" value="1"/>
</dbReference>
<organism evidence="9 10">
    <name type="scientific">Neisseria dentiae</name>
    <dbReference type="NCBI Taxonomy" id="194197"/>
    <lineage>
        <taxon>Bacteria</taxon>
        <taxon>Pseudomonadati</taxon>
        <taxon>Pseudomonadota</taxon>
        <taxon>Betaproteobacteria</taxon>
        <taxon>Neisseriales</taxon>
        <taxon>Neisseriaceae</taxon>
        <taxon>Neisseria</taxon>
    </lineage>
</organism>
<dbReference type="GeneID" id="94579949"/>
<reference evidence="10" key="1">
    <citation type="submission" date="2017-01" db="EMBL/GenBank/DDBJ databases">
        <authorList>
            <person name="Wolfgang W.J."/>
            <person name="Cole J."/>
            <person name="Wroblewski D."/>
            <person name="Mcginnis J."/>
            <person name="Musser K.A."/>
        </authorList>
    </citation>
    <scope>NUCLEOTIDE SEQUENCE [LARGE SCALE GENOMIC DNA]</scope>
    <source>
        <strain evidence="10">DSM 19151</strain>
    </source>
</reference>
<sequence length="918" mass="97996">MNNPKYKQTFVTIVLSCLAVYAHAESNTAANPHGLIGLNAEAAKQYTGRGAKVGVLDSGFFHEHPLFNQKKLHTVKFTLTNPQGKQETFDPSVYEIEQEEDDKGQKRDVYSSHGGQVAGIIGAKPLPGYGYAGGVAQNADLYTASYEAHDASTDLPDELSTSLLLGQSPSIRYARTALAAALEKTAANNLLAINNSWNEDSDSNTARELDGKYRQTATQSRNNPLVGALQKAAGNGTLLVFSAGNESKKQPGALAALPRWLPGLEKQYLSVVAVDSQAKLASYSNHCGVSKNWCVAAPGDLTVLSVEGAETKTKQHTFAEQNGTSYAAPVVTGSLALLKERFNYFTPTQIRDTLLTTATDLGPKGIDEQYGWGLVNAGKALNGPARLLNDETYTVSRNDVWSNTLTAEHTLTKQGSGTLTLAGQNNRIKNISVEAGKLALNGATSADRVTNRAGLAAVGLTVNRRFQSDAGSTLEITGKQGITLQGSGATAQLAGNLAVNENLMQNARAGTTLAEVLTLKNGATYQGGFDQLAAGPLLEKLGLRQDVYFTDNGISVKANENKPFADTQAGAGAQSGLAALNRLRDSKQALRRGIYNSWLQQAVETGNLQNLHYHIGNGIYADNLESLRNRAAGRLNGLGGRLGDYRLLADGGTGVWLEQEHQQHKSRRTDHREQVGTAARHSGLGIAYKVGQNALLAGSLTRIRAETDRAQASSHTRQTELGLALRYMPQPAGWFADISGQAARIAYRQNRRFNNQLLGSGSNSGRLLGGGIRGGYRFENNGWQAEPHIGLQALHLSMKGLNENGELATATAPFKQTDVNLATGLRVKKTFSAGSWHITPHAGFSYIRRLNGGKTTIRSTLSGITVDSTAAAGGKNQTASDLGITVEKSKWFASAAFGRSTPGNSKANHWQAKIGLTF</sequence>
<dbReference type="InterPro" id="IPR005546">
    <property type="entry name" value="Autotransporte_beta"/>
</dbReference>
<dbReference type="SMART" id="SM00869">
    <property type="entry name" value="Autotransporter"/>
    <property type="match status" value="1"/>
</dbReference>
<protein>
    <recommendedName>
        <fullName evidence="8">Autotransporter domain-containing protein</fullName>
    </recommendedName>
</protein>
<dbReference type="Gene3D" id="3.40.50.200">
    <property type="entry name" value="Peptidase S8/S53 domain"/>
    <property type="match status" value="1"/>
</dbReference>
<evidence type="ECO:0000256" key="3">
    <source>
        <dbReference type="ARBA" id="ARBA00022801"/>
    </source>
</evidence>
<evidence type="ECO:0000256" key="2">
    <source>
        <dbReference type="ARBA" id="ARBA00022729"/>
    </source>
</evidence>
<dbReference type="InterPro" id="IPR013425">
    <property type="entry name" value="Autotrns_rpt"/>
</dbReference>
<evidence type="ECO:0000313" key="10">
    <source>
        <dbReference type="Proteomes" id="UP000193118"/>
    </source>
</evidence>
<evidence type="ECO:0000256" key="4">
    <source>
        <dbReference type="ARBA" id="ARBA00022825"/>
    </source>
</evidence>
<dbReference type="OrthoDB" id="5760545at2"/>
<dbReference type="Gene3D" id="2.40.128.130">
    <property type="entry name" value="Autotransporter beta-domain"/>
    <property type="match status" value="1"/>
</dbReference>
<accession>A0A1X3DEW4</accession>
<feature type="active site" description="Charge relay system" evidence="5 6">
    <location>
        <position position="325"/>
    </location>
</feature>
<evidence type="ECO:0000313" key="9">
    <source>
        <dbReference type="EMBL" id="OSI18489.1"/>
    </source>
</evidence>
<dbReference type="Pfam" id="PF00082">
    <property type="entry name" value="Peptidase_S8"/>
    <property type="match status" value="1"/>
</dbReference>
<dbReference type="Proteomes" id="UP000193118">
    <property type="component" value="Unassembled WGS sequence"/>
</dbReference>
<dbReference type="PROSITE" id="PS51208">
    <property type="entry name" value="AUTOTRANSPORTER"/>
    <property type="match status" value="1"/>
</dbReference>
<dbReference type="CDD" id="cd04848">
    <property type="entry name" value="Peptidases_S8_Autotransporter_serine_protease_like"/>
    <property type="match status" value="1"/>
</dbReference>
<proteinExistence type="inferred from homology"/>
<dbReference type="NCBIfam" id="TIGR02601">
    <property type="entry name" value="autotrns_rpt"/>
    <property type="match status" value="1"/>
</dbReference>
<feature type="active site" description="Charge relay system" evidence="5 6">
    <location>
        <position position="113"/>
    </location>
</feature>
<dbReference type="SUPFAM" id="SSF103515">
    <property type="entry name" value="Autotransporter"/>
    <property type="match status" value="1"/>
</dbReference>
<evidence type="ECO:0000256" key="6">
    <source>
        <dbReference type="PROSITE-ProRule" id="PRU01240"/>
    </source>
</evidence>
<keyword evidence="2 7" id="KW-0732">Signal</keyword>
<feature type="signal peptide" evidence="7">
    <location>
        <begin position="1"/>
        <end position="24"/>
    </location>
</feature>
<keyword evidence="3 6" id="KW-0378">Hydrolase</keyword>
<dbReference type="PANTHER" id="PTHR42884">
    <property type="entry name" value="PROPROTEIN CONVERTASE SUBTILISIN/KEXIN-RELATED"/>
    <property type="match status" value="1"/>
</dbReference>
<dbReference type="PROSITE" id="PS00138">
    <property type="entry name" value="SUBTILASE_SER"/>
    <property type="match status" value="1"/>
</dbReference>
<dbReference type="GO" id="GO:0016485">
    <property type="term" value="P:protein processing"/>
    <property type="evidence" value="ECO:0007669"/>
    <property type="project" value="TreeGrafter"/>
</dbReference>
<evidence type="ECO:0000256" key="7">
    <source>
        <dbReference type="SAM" id="SignalP"/>
    </source>
</evidence>
<evidence type="ECO:0000259" key="8">
    <source>
        <dbReference type="PROSITE" id="PS51208"/>
    </source>
</evidence>
<feature type="domain" description="Autotransporter" evidence="8">
    <location>
        <begin position="648"/>
        <end position="918"/>
    </location>
</feature>
<dbReference type="InterPro" id="IPR000209">
    <property type="entry name" value="Peptidase_S8/S53_dom"/>
</dbReference>
<name>A0A1X3DEW4_9NEIS</name>
<dbReference type="GO" id="GO:0005886">
    <property type="term" value="C:plasma membrane"/>
    <property type="evidence" value="ECO:0007669"/>
    <property type="project" value="TreeGrafter"/>
</dbReference>
<dbReference type="Pfam" id="PF03797">
    <property type="entry name" value="Autotransporter"/>
    <property type="match status" value="1"/>
</dbReference>
<dbReference type="GO" id="GO:0004252">
    <property type="term" value="F:serine-type endopeptidase activity"/>
    <property type="evidence" value="ECO:0007669"/>
    <property type="project" value="UniProtKB-UniRule"/>
</dbReference>
<dbReference type="PANTHER" id="PTHR42884:SF14">
    <property type="entry name" value="NEUROENDOCRINE CONVERTASE 1"/>
    <property type="match status" value="1"/>
</dbReference>
<comment type="caution">
    <text evidence="9">The sequence shown here is derived from an EMBL/GenBank/DDBJ whole genome shotgun (WGS) entry which is preliminary data.</text>
</comment>
<dbReference type="AlphaFoldDB" id="A0A1X3DEW4"/>